<dbReference type="Ensembl" id="ENSECRT00000010037.1">
    <property type="protein sequence ID" value="ENSECRP00000009872.1"/>
    <property type="gene ID" value="ENSECRG00000006610.1"/>
</dbReference>
<reference evidence="2" key="3">
    <citation type="submission" date="2025-09" db="UniProtKB">
        <authorList>
            <consortium name="Ensembl"/>
        </authorList>
    </citation>
    <scope>IDENTIFICATION</scope>
</reference>
<sequence length="337" mass="37616">SWTSRGFYVCHHVKKCITCQQLKNPPGKPAGLLQSTIADGPGETLGVDLMGPFPVTSSRKTVLMVVIDYFSKWVELFALTDAKTNKICSTLKNEIFTRWGVPKNIISDRGPQFTSSLLDELYTAWGVKKNLTTAYHPQANMTERVNRTLKNMIASYVGERHQDWDKWLPELRFALNTAVHEATGETPALVALGRQLKGPLDRLLPRAPNPETTTYNNIFKIEELRRRIQQRLVSSTSRHAKLYNARRKEAHFQPGDLVWIRAHHLSDASKRFSAKLAPKWLGPAKIISQTGPVNFQFQRGIGTDSKIDTIHVANLKPYFGPPLSKVGGGGGECSGAT</sequence>
<feature type="domain" description="Integrase catalytic" evidence="1">
    <location>
        <begin position="37"/>
        <end position="195"/>
    </location>
</feature>
<organism evidence="2 3">
    <name type="scientific">Erpetoichthys calabaricus</name>
    <name type="common">Rope fish</name>
    <name type="synonym">Calamoichthys calabaricus</name>
    <dbReference type="NCBI Taxonomy" id="27687"/>
    <lineage>
        <taxon>Eukaryota</taxon>
        <taxon>Metazoa</taxon>
        <taxon>Chordata</taxon>
        <taxon>Craniata</taxon>
        <taxon>Vertebrata</taxon>
        <taxon>Euteleostomi</taxon>
        <taxon>Actinopterygii</taxon>
        <taxon>Polypteriformes</taxon>
        <taxon>Polypteridae</taxon>
        <taxon>Erpetoichthys</taxon>
    </lineage>
</organism>
<reference evidence="2" key="1">
    <citation type="submission" date="2021-06" db="EMBL/GenBank/DDBJ databases">
        <authorList>
            <consortium name="Wellcome Sanger Institute Data Sharing"/>
        </authorList>
    </citation>
    <scope>NUCLEOTIDE SEQUENCE [LARGE SCALE GENOMIC DNA]</scope>
</reference>
<dbReference type="PANTHER" id="PTHR37984:SF5">
    <property type="entry name" value="PROTEIN NYNRIN-LIKE"/>
    <property type="match status" value="1"/>
</dbReference>
<dbReference type="PANTHER" id="PTHR37984">
    <property type="entry name" value="PROTEIN CBG26694"/>
    <property type="match status" value="1"/>
</dbReference>
<dbReference type="Pfam" id="PF00665">
    <property type="entry name" value="rve"/>
    <property type="match status" value="1"/>
</dbReference>
<dbReference type="GeneTree" id="ENSGT01000000214408"/>
<dbReference type="Proteomes" id="UP000694620">
    <property type="component" value="Chromosome 3"/>
</dbReference>
<dbReference type="InterPro" id="IPR036397">
    <property type="entry name" value="RNaseH_sf"/>
</dbReference>
<protein>
    <recommendedName>
        <fullName evidence="1">Integrase catalytic domain-containing protein</fullName>
    </recommendedName>
</protein>
<dbReference type="FunFam" id="3.30.420.10:FF:000032">
    <property type="entry name" value="Retrovirus-related Pol polyprotein from transposon 297-like Protein"/>
    <property type="match status" value="1"/>
</dbReference>
<evidence type="ECO:0000313" key="3">
    <source>
        <dbReference type="Proteomes" id="UP000694620"/>
    </source>
</evidence>
<dbReference type="PROSITE" id="PS50994">
    <property type="entry name" value="INTEGRASE"/>
    <property type="match status" value="1"/>
</dbReference>
<keyword evidence="3" id="KW-1185">Reference proteome</keyword>
<dbReference type="GO" id="GO:0015074">
    <property type="term" value="P:DNA integration"/>
    <property type="evidence" value="ECO:0007669"/>
    <property type="project" value="InterPro"/>
</dbReference>
<dbReference type="SUPFAM" id="SSF53098">
    <property type="entry name" value="Ribonuclease H-like"/>
    <property type="match status" value="1"/>
</dbReference>
<dbReference type="InterPro" id="IPR056924">
    <property type="entry name" value="SH3_Tf2-1"/>
</dbReference>
<dbReference type="AlphaFoldDB" id="A0A8C4S126"/>
<evidence type="ECO:0000313" key="2">
    <source>
        <dbReference type="Ensembl" id="ENSECRP00000009872.1"/>
    </source>
</evidence>
<dbReference type="InterPro" id="IPR050951">
    <property type="entry name" value="Retrovirus_Pol_polyprotein"/>
</dbReference>
<dbReference type="InterPro" id="IPR012337">
    <property type="entry name" value="RNaseH-like_sf"/>
</dbReference>
<reference evidence="2" key="2">
    <citation type="submission" date="2025-08" db="UniProtKB">
        <authorList>
            <consortium name="Ensembl"/>
        </authorList>
    </citation>
    <scope>IDENTIFICATION</scope>
</reference>
<evidence type="ECO:0000259" key="1">
    <source>
        <dbReference type="PROSITE" id="PS50994"/>
    </source>
</evidence>
<dbReference type="GO" id="GO:0003676">
    <property type="term" value="F:nucleic acid binding"/>
    <property type="evidence" value="ECO:0007669"/>
    <property type="project" value="InterPro"/>
</dbReference>
<dbReference type="Gene3D" id="3.30.420.10">
    <property type="entry name" value="Ribonuclease H-like superfamily/Ribonuclease H"/>
    <property type="match status" value="1"/>
</dbReference>
<name>A0A8C4S126_ERPCA</name>
<accession>A0A8C4S126</accession>
<proteinExistence type="predicted"/>
<dbReference type="InterPro" id="IPR001584">
    <property type="entry name" value="Integrase_cat-core"/>
</dbReference>
<dbReference type="Pfam" id="PF24626">
    <property type="entry name" value="SH3_Tf2-1"/>
    <property type="match status" value="1"/>
</dbReference>